<evidence type="ECO:0000313" key="1">
    <source>
        <dbReference type="EMBL" id="CAF5216877.1"/>
    </source>
</evidence>
<evidence type="ECO:0000313" key="2">
    <source>
        <dbReference type="Proteomes" id="UP000676336"/>
    </source>
</evidence>
<organism evidence="1 2">
    <name type="scientific">Rotaria magnacalcarata</name>
    <dbReference type="NCBI Taxonomy" id="392030"/>
    <lineage>
        <taxon>Eukaryota</taxon>
        <taxon>Metazoa</taxon>
        <taxon>Spiralia</taxon>
        <taxon>Gnathifera</taxon>
        <taxon>Rotifera</taxon>
        <taxon>Eurotatoria</taxon>
        <taxon>Bdelloidea</taxon>
        <taxon>Philodinida</taxon>
        <taxon>Philodinidae</taxon>
        <taxon>Rotaria</taxon>
    </lineage>
</organism>
<name>A0A8S3JBX2_9BILA</name>
<dbReference type="AlphaFoldDB" id="A0A8S3JBX2"/>
<comment type="caution">
    <text evidence="1">The sequence shown here is derived from an EMBL/GenBank/DDBJ whole genome shotgun (WGS) entry which is preliminary data.</text>
</comment>
<proteinExistence type="predicted"/>
<feature type="non-terminal residue" evidence="1">
    <location>
        <position position="1"/>
    </location>
</feature>
<dbReference type="EMBL" id="CAJOBI010344692">
    <property type="protein sequence ID" value="CAF5216877.1"/>
    <property type="molecule type" value="Genomic_DNA"/>
</dbReference>
<sequence>MSKKAISGRGNQAYALASAPIYDEWVRNNYEVQVWQSYLKLATEKKHWAKEVIQRTKRPTTTAIKNHIREPVDRIEKYILDYIHFCTQHVKKMAQTRIQLAKAQMDEFKTLEDFEQIATPAQWNIHLILKPKIKLWSTKNKNYKILTKRVELELL</sequence>
<reference evidence="1" key="1">
    <citation type="submission" date="2021-02" db="EMBL/GenBank/DDBJ databases">
        <authorList>
            <person name="Nowell W R."/>
        </authorList>
    </citation>
    <scope>NUCLEOTIDE SEQUENCE</scope>
</reference>
<gene>
    <name evidence="1" type="ORF">SMN809_LOCUS80228</name>
</gene>
<accession>A0A8S3JBX2</accession>
<dbReference type="Proteomes" id="UP000676336">
    <property type="component" value="Unassembled WGS sequence"/>
</dbReference>
<protein>
    <submittedName>
        <fullName evidence="1">Uncharacterized protein</fullName>
    </submittedName>
</protein>